<keyword evidence="2" id="KW-1185">Reference proteome</keyword>
<gene>
    <name evidence="1" type="ORF">WN51_11916</name>
</gene>
<accession>A0A0M9A4A4</accession>
<name>A0A0M9A4A4_9HYME</name>
<reference evidence="1 2" key="1">
    <citation type="submission" date="2015-07" db="EMBL/GenBank/DDBJ databases">
        <title>The genome of Melipona quadrifasciata.</title>
        <authorList>
            <person name="Pan H."/>
            <person name="Kapheim K."/>
        </authorList>
    </citation>
    <scope>NUCLEOTIDE SEQUENCE [LARGE SCALE GENOMIC DNA]</scope>
    <source>
        <strain evidence="1">0111107301</strain>
        <tissue evidence="1">Whole body</tissue>
    </source>
</reference>
<dbReference type="EMBL" id="KQ435752">
    <property type="protein sequence ID" value="KOX76176.1"/>
    <property type="molecule type" value="Genomic_DNA"/>
</dbReference>
<evidence type="ECO:0000313" key="1">
    <source>
        <dbReference type="EMBL" id="KOX76176.1"/>
    </source>
</evidence>
<dbReference type="Proteomes" id="UP000053105">
    <property type="component" value="Unassembled WGS sequence"/>
</dbReference>
<dbReference type="AlphaFoldDB" id="A0A0M9A4A4"/>
<protein>
    <submittedName>
        <fullName evidence="1">Uncharacterized protein</fullName>
    </submittedName>
</protein>
<evidence type="ECO:0000313" key="2">
    <source>
        <dbReference type="Proteomes" id="UP000053105"/>
    </source>
</evidence>
<organism evidence="1 2">
    <name type="scientific">Melipona quadrifasciata</name>
    <dbReference type="NCBI Taxonomy" id="166423"/>
    <lineage>
        <taxon>Eukaryota</taxon>
        <taxon>Metazoa</taxon>
        <taxon>Ecdysozoa</taxon>
        <taxon>Arthropoda</taxon>
        <taxon>Hexapoda</taxon>
        <taxon>Insecta</taxon>
        <taxon>Pterygota</taxon>
        <taxon>Neoptera</taxon>
        <taxon>Endopterygota</taxon>
        <taxon>Hymenoptera</taxon>
        <taxon>Apocrita</taxon>
        <taxon>Aculeata</taxon>
        <taxon>Apoidea</taxon>
        <taxon>Anthophila</taxon>
        <taxon>Apidae</taxon>
        <taxon>Melipona</taxon>
    </lineage>
</organism>
<proteinExistence type="predicted"/>
<sequence length="350" mass="40213">MNLQCSALLIPNLRGTRVKYYLQQLLFEIGIISQNGIKCVDRIFKFPIPQTIHLQQPCLELYITPVTETLLSCAFNSCTPRFPLRINLFPNNENFDALGFIRFDIWVLLASTACRAKTMLMLEPGATSNNLMPNCYNPQWLDKHQLEGNKNHSTFRRGSNNYTPAGKYSFRDGRKMIFKRFAVCVCLCIGGGGGGGGGGNRNAQLYSSNCWVVADEMAKFECPQNFLQNNTRQISSMVKQFCILNERPKLLTYLKIQNAWKILHLEILHSQFSILIRVGDTTQTAVYTFSRRRPRLQYRQGHEAIVKRPLMGLTIDNTIRRHNKSHISAKELKKRGRKLIHLRKLELSVW</sequence>